<feature type="transmembrane region" description="Helical" evidence="8">
    <location>
        <begin position="466"/>
        <end position="487"/>
    </location>
</feature>
<feature type="transmembrane region" description="Helical" evidence="8">
    <location>
        <begin position="543"/>
        <end position="561"/>
    </location>
</feature>
<evidence type="ECO:0000256" key="5">
    <source>
        <dbReference type="ARBA" id="ARBA00022989"/>
    </source>
</evidence>
<dbReference type="AlphaFoldDB" id="A0A9W9X7T7"/>
<dbReference type="GO" id="GO:0016020">
    <property type="term" value="C:membrane"/>
    <property type="evidence" value="ECO:0007669"/>
    <property type="project" value="UniProtKB-SubCell"/>
</dbReference>
<feature type="transmembrane region" description="Helical" evidence="8">
    <location>
        <begin position="508"/>
        <end position="531"/>
    </location>
</feature>
<evidence type="ECO:0000256" key="7">
    <source>
        <dbReference type="SAM" id="MobiDB-lite"/>
    </source>
</evidence>
<feature type="region of interest" description="Disordered" evidence="7">
    <location>
        <begin position="90"/>
        <end position="113"/>
    </location>
</feature>
<dbReference type="PANTHER" id="PTHR43731:SF14">
    <property type="entry name" value="PRESENILIN-ASSOCIATED RHOMBOID-LIKE PROTEIN, MITOCHONDRIAL"/>
    <property type="match status" value="1"/>
</dbReference>
<keyword evidence="3 8" id="KW-0812">Transmembrane</keyword>
<keyword evidence="5 8" id="KW-1133">Transmembrane helix</keyword>
<dbReference type="InterPro" id="IPR035952">
    <property type="entry name" value="Rhomboid-like_sf"/>
</dbReference>
<evidence type="ECO:0000256" key="2">
    <source>
        <dbReference type="ARBA" id="ARBA00009045"/>
    </source>
</evidence>
<dbReference type="InterPro" id="IPR022764">
    <property type="entry name" value="Peptidase_S54_rhomboid_dom"/>
</dbReference>
<dbReference type="Proteomes" id="UP001148312">
    <property type="component" value="Unassembled WGS sequence"/>
</dbReference>
<dbReference type="GO" id="GO:0004252">
    <property type="term" value="F:serine-type endopeptidase activity"/>
    <property type="evidence" value="ECO:0007669"/>
    <property type="project" value="InterPro"/>
</dbReference>
<feature type="transmembrane region" description="Helical" evidence="8">
    <location>
        <begin position="360"/>
        <end position="380"/>
    </location>
</feature>
<dbReference type="RefSeq" id="XP_056790465.1">
    <property type="nucleotide sequence ID" value="XM_056935271.1"/>
</dbReference>
<feature type="domain" description="Peptidase S54 rhomboid" evidence="9">
    <location>
        <begin position="403"/>
        <end position="562"/>
    </location>
</feature>
<evidence type="ECO:0000256" key="1">
    <source>
        <dbReference type="ARBA" id="ARBA00004141"/>
    </source>
</evidence>
<reference evidence="10" key="2">
    <citation type="journal article" date="2023" name="IMA Fungus">
        <title>Comparative genomic study of the Penicillium genus elucidates a diverse pangenome and 15 lateral gene transfer events.</title>
        <authorList>
            <person name="Petersen C."/>
            <person name="Sorensen T."/>
            <person name="Nielsen M.R."/>
            <person name="Sondergaard T.E."/>
            <person name="Sorensen J.L."/>
            <person name="Fitzpatrick D.A."/>
            <person name="Frisvad J.C."/>
            <person name="Nielsen K.L."/>
        </authorList>
    </citation>
    <scope>NUCLEOTIDE SEQUENCE</scope>
    <source>
        <strain evidence="10">IBT 30728</strain>
    </source>
</reference>
<dbReference type="PANTHER" id="PTHR43731">
    <property type="entry name" value="RHOMBOID PROTEASE"/>
    <property type="match status" value="1"/>
</dbReference>
<dbReference type="GO" id="GO:0006465">
    <property type="term" value="P:signal peptide processing"/>
    <property type="evidence" value="ECO:0007669"/>
    <property type="project" value="TreeGrafter"/>
</dbReference>
<sequence length="583" mass="65451">MSNALLVTWRTPCAGLRSPGVLSPASFRQQPHLLRMTPWNLSIVSVNRFSTLRHHKPLLGTLNSRAGFNSINNDSPINYIYNQRRAKRTTAAAARSSAKSTSEGSLGGKPRSEKQIRSIFASNTISAGLGNRTLAVLQARRIQGTLDLDLPTDISHSVPQTQLDTALEWLRQKYPLDEDAAILARIEREEIEAEQKLVRRAEELGLYKPQSGSYDAELGENKSVYGKSVLKEVREKNEKRLLAEKERKRQQWLEGEQQELEQLRRQVQGNTALQQYQEVGLTEARPRADPNERPYLAWVQKHHIAATELPTDSAELTTTQRLLSPFIFALATLGLCYYFAQNYEAPARRDRLWPDVPPAAATVGAIIGANIAVTLMWKYVPPAWKLLNRYFVIVPFYPRALAILGSTFSHQTWRHLATNMMVLGLMGTRVHDELGRGNFLAIYMASGAVGSLVSLSRSVLLGHLGMTSLGASAATSGVVAAWCMYHFDDKITMWILPRELRETIWTQGWIFLACLVATEIVSMVTPARFLRVWPLSRLTKMDHAAHLGGYLSGAGCGYALIQQRRARERQRARDSSWLDKLVR</sequence>
<accession>A0A9W9X7T7</accession>
<evidence type="ECO:0000256" key="6">
    <source>
        <dbReference type="ARBA" id="ARBA00023136"/>
    </source>
</evidence>
<dbReference type="SUPFAM" id="SSF144091">
    <property type="entry name" value="Rhomboid-like"/>
    <property type="match status" value="1"/>
</dbReference>
<keyword evidence="6 8" id="KW-0472">Membrane</keyword>
<feature type="transmembrane region" description="Helical" evidence="8">
    <location>
        <begin position="322"/>
        <end position="340"/>
    </location>
</feature>
<evidence type="ECO:0000256" key="3">
    <source>
        <dbReference type="ARBA" id="ARBA00022692"/>
    </source>
</evidence>
<dbReference type="FunFam" id="1.20.1540.10:FF:000012">
    <property type="entry name" value="Rhomboid family protein"/>
    <property type="match status" value="1"/>
</dbReference>
<evidence type="ECO:0000256" key="8">
    <source>
        <dbReference type="SAM" id="Phobius"/>
    </source>
</evidence>
<keyword evidence="11" id="KW-1185">Reference proteome</keyword>
<dbReference type="GeneID" id="81625520"/>
<reference evidence="10" key="1">
    <citation type="submission" date="2022-12" db="EMBL/GenBank/DDBJ databases">
        <authorList>
            <person name="Petersen C."/>
        </authorList>
    </citation>
    <scope>NUCLEOTIDE SEQUENCE</scope>
    <source>
        <strain evidence="10">IBT 30728</strain>
    </source>
</reference>
<name>A0A9W9X7T7_9EURO</name>
<evidence type="ECO:0000256" key="4">
    <source>
        <dbReference type="ARBA" id="ARBA00022801"/>
    </source>
</evidence>
<evidence type="ECO:0000259" key="9">
    <source>
        <dbReference type="Pfam" id="PF01694"/>
    </source>
</evidence>
<gene>
    <name evidence="10" type="ORF">N7539_005669</name>
</gene>
<comment type="caution">
    <text evidence="10">The sequence shown here is derived from an EMBL/GenBank/DDBJ whole genome shotgun (WGS) entry which is preliminary data.</text>
</comment>
<proteinExistence type="inferred from homology"/>
<protein>
    <recommendedName>
        <fullName evidence="9">Peptidase S54 rhomboid domain-containing protein</fullName>
    </recommendedName>
</protein>
<comment type="subcellular location">
    <subcellularLocation>
        <location evidence="1">Membrane</location>
        <topology evidence="1">Multi-pass membrane protein</topology>
    </subcellularLocation>
</comment>
<comment type="similarity">
    <text evidence="2">Belongs to the peptidase S54 family.</text>
</comment>
<organism evidence="10 11">
    <name type="scientific">Penicillium diatomitis</name>
    <dbReference type="NCBI Taxonomy" id="2819901"/>
    <lineage>
        <taxon>Eukaryota</taxon>
        <taxon>Fungi</taxon>
        <taxon>Dikarya</taxon>
        <taxon>Ascomycota</taxon>
        <taxon>Pezizomycotina</taxon>
        <taxon>Eurotiomycetes</taxon>
        <taxon>Eurotiomycetidae</taxon>
        <taxon>Eurotiales</taxon>
        <taxon>Aspergillaceae</taxon>
        <taxon>Penicillium</taxon>
    </lineage>
</organism>
<dbReference type="Gene3D" id="1.20.1540.10">
    <property type="entry name" value="Rhomboid-like"/>
    <property type="match status" value="1"/>
</dbReference>
<feature type="transmembrane region" description="Helical" evidence="8">
    <location>
        <begin position="439"/>
        <end position="460"/>
    </location>
</feature>
<evidence type="ECO:0000313" key="10">
    <source>
        <dbReference type="EMBL" id="KAJ5485681.1"/>
    </source>
</evidence>
<evidence type="ECO:0000313" key="11">
    <source>
        <dbReference type="Proteomes" id="UP001148312"/>
    </source>
</evidence>
<dbReference type="Pfam" id="PF01694">
    <property type="entry name" value="Rhomboid"/>
    <property type="match status" value="1"/>
</dbReference>
<feature type="compositionally biased region" description="Low complexity" evidence="7">
    <location>
        <begin position="90"/>
        <end position="102"/>
    </location>
</feature>
<dbReference type="EMBL" id="JAPWDQ010000005">
    <property type="protein sequence ID" value="KAJ5485681.1"/>
    <property type="molecule type" value="Genomic_DNA"/>
</dbReference>
<keyword evidence="4" id="KW-0378">Hydrolase</keyword>
<dbReference type="InterPro" id="IPR050925">
    <property type="entry name" value="Rhomboid_protease_S54"/>
</dbReference>